<dbReference type="GO" id="GO:0031415">
    <property type="term" value="C:NatA complex"/>
    <property type="evidence" value="ECO:0007669"/>
    <property type="project" value="TreeGrafter"/>
</dbReference>
<dbReference type="SUPFAM" id="SSF55729">
    <property type="entry name" value="Acyl-CoA N-acyltransferases (Nat)"/>
    <property type="match status" value="1"/>
</dbReference>
<dbReference type="PROSITE" id="PS51186">
    <property type="entry name" value="GNAT"/>
    <property type="match status" value="1"/>
</dbReference>
<dbReference type="eggNOG" id="COG0456">
    <property type="taxonomic scope" value="Bacteria"/>
</dbReference>
<dbReference type="PANTHER" id="PTHR42919:SF20">
    <property type="entry name" value="GCN5-RELATED N-ACETYLTRANSFERASE 10, CHLOROPLASTIC"/>
    <property type="match status" value="1"/>
</dbReference>
<dbReference type="Pfam" id="PF00583">
    <property type="entry name" value="Acetyltransf_1"/>
    <property type="match status" value="1"/>
</dbReference>
<dbReference type="InterPro" id="IPR051556">
    <property type="entry name" value="N-term/lysine_N-AcTrnsfr"/>
</dbReference>
<evidence type="ECO:0000259" key="1">
    <source>
        <dbReference type="PROSITE" id="PS51186"/>
    </source>
</evidence>
<dbReference type="HOGENOM" id="CLU_1359056_0_0_6"/>
<dbReference type="EMBL" id="CP002583">
    <property type="protein sequence ID" value="ADZ89517.1"/>
    <property type="molecule type" value="Genomic_DNA"/>
</dbReference>
<feature type="domain" description="N-acetyltransferase" evidence="1">
    <location>
        <begin position="4"/>
        <end position="190"/>
    </location>
</feature>
<dbReference type="Proteomes" id="UP000001062">
    <property type="component" value="Chromosome"/>
</dbReference>
<dbReference type="OrthoDB" id="9792929at2"/>
<dbReference type="PANTHER" id="PTHR42919">
    <property type="entry name" value="N-ALPHA-ACETYLTRANSFERASE"/>
    <property type="match status" value="1"/>
</dbReference>
<dbReference type="InterPro" id="IPR016181">
    <property type="entry name" value="Acyl_CoA_acyltransferase"/>
</dbReference>
<proteinExistence type="predicted"/>
<accession>F2JWZ8</accession>
<dbReference type="KEGG" id="mme:Marme_0213"/>
<dbReference type="PATRIC" id="fig|717774.3.peg.218"/>
<organism evidence="2 3">
    <name type="scientific">Marinomonas mediterranea (strain ATCC 700492 / JCM 21426 / NBRC 103028 / MMB-1)</name>
    <dbReference type="NCBI Taxonomy" id="717774"/>
    <lineage>
        <taxon>Bacteria</taxon>
        <taxon>Pseudomonadati</taxon>
        <taxon>Pseudomonadota</taxon>
        <taxon>Gammaproteobacteria</taxon>
        <taxon>Oceanospirillales</taxon>
        <taxon>Oceanospirillaceae</taxon>
        <taxon>Marinomonas</taxon>
    </lineage>
</organism>
<evidence type="ECO:0000313" key="2">
    <source>
        <dbReference type="EMBL" id="ADZ89517.1"/>
    </source>
</evidence>
<dbReference type="RefSeq" id="WP_013659424.1">
    <property type="nucleotide sequence ID" value="NC_015276.1"/>
</dbReference>
<reference evidence="2 3" key="1">
    <citation type="journal article" date="2012" name="Stand. Genomic Sci.">
        <title>Complete genome sequence of the melanogenic marine bacterium Marinomonas mediterranea type strain (MMB-1(T)).</title>
        <authorList>
            <person name="Lucas-Elio P."/>
            <person name="Goodwin L."/>
            <person name="Woyke T."/>
            <person name="Pitluck S."/>
            <person name="Nolan M."/>
            <person name="Kyrpides N.C."/>
            <person name="Detter J.C."/>
            <person name="Copeland A."/>
            <person name="Teshima H."/>
            <person name="Bruce D."/>
            <person name="Detter C."/>
            <person name="Tapia R."/>
            <person name="Han S."/>
            <person name="Land M.L."/>
            <person name="Ivanova N."/>
            <person name="Mikhailova N."/>
            <person name="Johnston A.W."/>
            <person name="Sanchez-Amat A."/>
        </authorList>
    </citation>
    <scope>NUCLEOTIDE SEQUENCE [LARGE SCALE GENOMIC DNA]</scope>
    <source>
        <strain evidence="3">ATCC 700492 / JCM 21426 / NBRC 103028 / MMB-1</strain>
    </source>
</reference>
<dbReference type="Gene3D" id="3.40.630.30">
    <property type="match status" value="1"/>
</dbReference>
<dbReference type="GO" id="GO:0007064">
    <property type="term" value="P:mitotic sister chromatid cohesion"/>
    <property type="evidence" value="ECO:0007669"/>
    <property type="project" value="TreeGrafter"/>
</dbReference>
<keyword evidence="3" id="KW-1185">Reference proteome</keyword>
<evidence type="ECO:0000313" key="3">
    <source>
        <dbReference type="Proteomes" id="UP000001062"/>
    </source>
</evidence>
<sequence length="201" mass="22627">MISIHIQRGIPSHYHQDVVDLYYSECERFVAGTTIDANVLKTVLAHTINWDYALYAFIDSKLAGVAGFQIENQSFTSKLTPPQLLKLIGLKAWLSYAWNLMLNTPQPLHLTSKSILRHNGLVVADHYKRLGVGETLLNALASFAQHHGFEALSLNVERNNQAATSLYLKLGYQTVKRSKKGQDLMLRELKSRILLSKCSAF</sequence>
<dbReference type="AlphaFoldDB" id="F2JWZ8"/>
<dbReference type="STRING" id="717774.Marme_0213"/>
<dbReference type="GO" id="GO:0008080">
    <property type="term" value="F:N-acetyltransferase activity"/>
    <property type="evidence" value="ECO:0007669"/>
    <property type="project" value="TreeGrafter"/>
</dbReference>
<dbReference type="InterPro" id="IPR000182">
    <property type="entry name" value="GNAT_dom"/>
</dbReference>
<protein>
    <submittedName>
        <fullName evidence="2">GCN5-related N-acetyltransferase</fullName>
    </submittedName>
</protein>
<name>F2JWZ8_MARM1</name>
<gene>
    <name evidence="2" type="ordered locus">Marme_0213</name>
</gene>
<keyword evidence="2" id="KW-0808">Transferase</keyword>